<accession>A0A8B8NYQ7</accession>
<gene>
    <name evidence="3" type="primary">LOC115738822</name>
</gene>
<dbReference type="OrthoDB" id="692435at2759"/>
<dbReference type="InterPro" id="IPR001810">
    <property type="entry name" value="F-box_dom"/>
</dbReference>
<dbReference type="InterPro" id="IPR050796">
    <property type="entry name" value="SCF_F-box_component"/>
</dbReference>
<dbReference type="InterPro" id="IPR036047">
    <property type="entry name" value="F-box-like_dom_sf"/>
</dbReference>
<dbReference type="SUPFAM" id="SSF81383">
    <property type="entry name" value="F-box domain"/>
    <property type="match status" value="1"/>
</dbReference>
<protein>
    <submittedName>
        <fullName evidence="3">F-box protein At3g07870-like</fullName>
    </submittedName>
</protein>
<sequence>MPRVVSRCFPWLSRHRRGERSVDTSDAEKRDGTSDCERRDSFETLPDDVVVNVLSRLVVDQLGHAKGVCRRWRALIATAYFTRVHLQRASSEPILYSMLSERRADDPPFLGVLNWGSPETQRIRQSKLPRFPLPITMYDICDLLGCCDGLLIFRTPSLYEISNPITRERIDLRREGTICGFFLHSLSNKYRLLSYRETPIGFWYQVGGIGPAAWKDVGTYPYRPREQEAPSGAKGHLHWMAVGKEGRSPPCSHSVMVFSTRESKLRFMPHPGDSCRSSEGRSNMHLVEMYGSVYAYAICVKLVGIWVLEDHASWHWVKKCDIDLERHPTSGSMTSYSDYKDVQLIDSQDGELLLFWPRRGFFEYNLQSKTIKRVHVKFSASRMTSRFSAIDLFILHFQNRNDHPVWTLE</sequence>
<evidence type="ECO:0000259" key="1">
    <source>
        <dbReference type="PROSITE" id="PS50181"/>
    </source>
</evidence>
<dbReference type="AlphaFoldDB" id="A0A8B8NYQ7"/>
<dbReference type="Gene3D" id="1.20.1280.50">
    <property type="match status" value="1"/>
</dbReference>
<dbReference type="GeneID" id="115738822"/>
<dbReference type="KEGG" id="rarg:115738822"/>
<keyword evidence="2" id="KW-1185">Reference proteome</keyword>
<reference evidence="2" key="1">
    <citation type="submission" date="2025-05" db="UniProtKB">
        <authorList>
            <consortium name="RefSeq"/>
        </authorList>
    </citation>
    <scope>NUCLEOTIDE SEQUENCE [LARGE SCALE GENOMIC DNA]</scope>
</reference>
<feature type="domain" description="F-box" evidence="1">
    <location>
        <begin position="39"/>
        <end position="84"/>
    </location>
</feature>
<proteinExistence type="predicted"/>
<organism evidence="2 3">
    <name type="scientific">Rhodamnia argentea</name>
    <dbReference type="NCBI Taxonomy" id="178133"/>
    <lineage>
        <taxon>Eukaryota</taxon>
        <taxon>Viridiplantae</taxon>
        <taxon>Streptophyta</taxon>
        <taxon>Embryophyta</taxon>
        <taxon>Tracheophyta</taxon>
        <taxon>Spermatophyta</taxon>
        <taxon>Magnoliopsida</taxon>
        <taxon>eudicotyledons</taxon>
        <taxon>Gunneridae</taxon>
        <taxon>Pentapetalae</taxon>
        <taxon>rosids</taxon>
        <taxon>malvids</taxon>
        <taxon>Myrtales</taxon>
        <taxon>Myrtaceae</taxon>
        <taxon>Myrtoideae</taxon>
        <taxon>Myrteae</taxon>
        <taxon>Australasian group</taxon>
        <taxon>Rhodamnia</taxon>
    </lineage>
</organism>
<name>A0A8B8NYQ7_9MYRT</name>
<dbReference type="PROSITE" id="PS50181">
    <property type="entry name" value="FBOX"/>
    <property type="match status" value="1"/>
</dbReference>
<evidence type="ECO:0000313" key="2">
    <source>
        <dbReference type="Proteomes" id="UP000827889"/>
    </source>
</evidence>
<dbReference type="Pfam" id="PF08268">
    <property type="entry name" value="FBA_3"/>
    <property type="match status" value="1"/>
</dbReference>
<dbReference type="RefSeq" id="XP_030527409.1">
    <property type="nucleotide sequence ID" value="XM_030671549.1"/>
</dbReference>
<reference evidence="3" key="2">
    <citation type="submission" date="2025-08" db="UniProtKB">
        <authorList>
            <consortium name="RefSeq"/>
        </authorList>
    </citation>
    <scope>IDENTIFICATION</scope>
    <source>
        <tissue evidence="3">Leaf</tissue>
    </source>
</reference>
<dbReference type="Proteomes" id="UP000827889">
    <property type="component" value="Chromosome 1"/>
</dbReference>
<dbReference type="PANTHER" id="PTHR31672">
    <property type="entry name" value="BNACNNG10540D PROTEIN"/>
    <property type="match status" value="1"/>
</dbReference>
<dbReference type="InterPro" id="IPR013187">
    <property type="entry name" value="F-box-assoc_dom_typ3"/>
</dbReference>
<dbReference type="Pfam" id="PF12937">
    <property type="entry name" value="F-box-like"/>
    <property type="match status" value="1"/>
</dbReference>
<evidence type="ECO:0000313" key="3">
    <source>
        <dbReference type="RefSeq" id="XP_030527409.1"/>
    </source>
</evidence>